<keyword evidence="1" id="KW-1133">Transmembrane helix</keyword>
<dbReference type="AlphaFoldDB" id="A0A8J8T5V4"/>
<keyword evidence="1" id="KW-0472">Membrane</keyword>
<feature type="transmembrane region" description="Helical" evidence="1">
    <location>
        <begin position="88"/>
        <end position="111"/>
    </location>
</feature>
<comment type="caution">
    <text evidence="2">The sequence shown here is derived from an EMBL/GenBank/DDBJ whole genome shotgun (WGS) entry which is preliminary data.</text>
</comment>
<dbReference type="EMBL" id="RRYP01004450">
    <property type="protein sequence ID" value="TNV82850.1"/>
    <property type="molecule type" value="Genomic_DNA"/>
</dbReference>
<reference evidence="2" key="1">
    <citation type="submission" date="2019-06" db="EMBL/GenBank/DDBJ databases">
        <authorList>
            <person name="Zheng W."/>
        </authorList>
    </citation>
    <scope>NUCLEOTIDE SEQUENCE</scope>
    <source>
        <strain evidence="2">QDHG01</strain>
    </source>
</reference>
<evidence type="ECO:0000256" key="1">
    <source>
        <dbReference type="SAM" id="Phobius"/>
    </source>
</evidence>
<proteinExistence type="predicted"/>
<accession>A0A8J8T5V4</accession>
<evidence type="ECO:0000313" key="2">
    <source>
        <dbReference type="EMBL" id="TNV82850.1"/>
    </source>
</evidence>
<keyword evidence="3" id="KW-1185">Reference proteome</keyword>
<keyword evidence="1" id="KW-0812">Transmembrane</keyword>
<name>A0A8J8T5V4_HALGN</name>
<evidence type="ECO:0000313" key="3">
    <source>
        <dbReference type="Proteomes" id="UP000785679"/>
    </source>
</evidence>
<gene>
    <name evidence="2" type="ORF">FGO68_gene2316</name>
</gene>
<sequence length="291" mass="33685">MYQALELFFCSVQVYYNYLSIHAGLLDFHRRQLMLQACSSFIDPIKENSSLVNRINPTINPFDVQSLQAWYQMRQCIMDLGRKYLKRIFLYSSCFLAAYLGFAIYRLLGIFNFIDSEVSNVMVLLSGVDTFFVLGNILAMLYYGASINNLFVTDQLLLVKLKHTIVLIKKHLKLVQVDPDFISGTDEQNSNSLEGRLHLNDEYMKFLAGQIRAYKKRKPEKTRAQIRRKLDHLIKEVDIIRERLEIESLHHPLRIMGLKATYELMNQIYTGLASVGIAIIQQATQSEAKLK</sequence>
<protein>
    <submittedName>
        <fullName evidence="2">Uncharacterized protein</fullName>
    </submittedName>
</protein>
<feature type="transmembrane region" description="Helical" evidence="1">
    <location>
        <begin position="131"/>
        <end position="152"/>
    </location>
</feature>
<dbReference type="Proteomes" id="UP000785679">
    <property type="component" value="Unassembled WGS sequence"/>
</dbReference>
<organism evidence="2 3">
    <name type="scientific">Halteria grandinella</name>
    <dbReference type="NCBI Taxonomy" id="5974"/>
    <lineage>
        <taxon>Eukaryota</taxon>
        <taxon>Sar</taxon>
        <taxon>Alveolata</taxon>
        <taxon>Ciliophora</taxon>
        <taxon>Intramacronucleata</taxon>
        <taxon>Spirotrichea</taxon>
        <taxon>Stichotrichia</taxon>
        <taxon>Sporadotrichida</taxon>
        <taxon>Halteriidae</taxon>
        <taxon>Halteria</taxon>
    </lineage>
</organism>
<dbReference type="OrthoDB" id="326107at2759"/>